<dbReference type="Gene3D" id="2.60.120.1250">
    <property type="entry name" value="Peptidase M60, enhancin-like domain 1"/>
    <property type="match status" value="1"/>
</dbReference>
<dbReference type="Pfam" id="PF00754">
    <property type="entry name" value="F5_F8_type_C"/>
    <property type="match status" value="1"/>
</dbReference>
<dbReference type="Pfam" id="PF13402">
    <property type="entry name" value="Peptidase_M60"/>
    <property type="match status" value="1"/>
</dbReference>
<proteinExistence type="predicted"/>
<protein>
    <submittedName>
        <fullName evidence="3">M60 family metallopeptidase</fullName>
    </submittedName>
</protein>
<evidence type="ECO:0000313" key="3">
    <source>
        <dbReference type="EMBL" id="MEN5379162.1"/>
    </source>
</evidence>
<feature type="domain" description="Peptidase M60" evidence="2">
    <location>
        <begin position="65"/>
        <end position="369"/>
    </location>
</feature>
<dbReference type="PROSITE" id="PS51723">
    <property type="entry name" value="PEPTIDASE_M60"/>
    <property type="match status" value="1"/>
</dbReference>
<dbReference type="PANTHER" id="PTHR15730">
    <property type="entry name" value="EXPERIMENTAL AUTOIMMUNE PROSTATITIS ANTIGEN 2-RELATED"/>
    <property type="match status" value="1"/>
</dbReference>
<accession>A0ABV0C0M0</accession>
<dbReference type="Gene3D" id="2.60.120.260">
    <property type="entry name" value="Galactose-binding domain-like"/>
    <property type="match status" value="1"/>
</dbReference>
<name>A0ABV0C0M0_9SPHI</name>
<dbReference type="Proteomes" id="UP001409291">
    <property type="component" value="Unassembled WGS sequence"/>
</dbReference>
<evidence type="ECO:0000259" key="2">
    <source>
        <dbReference type="PROSITE" id="PS51723"/>
    </source>
</evidence>
<feature type="domain" description="F5/8 type C" evidence="1">
    <location>
        <begin position="435"/>
        <end position="585"/>
    </location>
</feature>
<organism evidence="3 4">
    <name type="scientific">Sphingobacterium kitahiroshimense</name>
    <dbReference type="NCBI Taxonomy" id="470446"/>
    <lineage>
        <taxon>Bacteria</taxon>
        <taxon>Pseudomonadati</taxon>
        <taxon>Bacteroidota</taxon>
        <taxon>Sphingobacteriia</taxon>
        <taxon>Sphingobacteriales</taxon>
        <taxon>Sphingobacteriaceae</taxon>
        <taxon>Sphingobacterium</taxon>
    </lineage>
</organism>
<reference evidence="3 4" key="1">
    <citation type="submission" date="2024-04" db="EMBL/GenBank/DDBJ databases">
        <title>WGS of bacteria from Torrens River.</title>
        <authorList>
            <person name="Wyrsch E.R."/>
            <person name="Drigo B."/>
        </authorList>
    </citation>
    <scope>NUCLEOTIDE SEQUENCE [LARGE SCALE GENOMIC DNA]</scope>
    <source>
        <strain evidence="3 4">TWI391</strain>
    </source>
</reference>
<dbReference type="PROSITE" id="PS51257">
    <property type="entry name" value="PROKAR_LIPOPROTEIN"/>
    <property type="match status" value="1"/>
</dbReference>
<dbReference type="SUPFAM" id="SSF49785">
    <property type="entry name" value="Galactose-binding domain-like"/>
    <property type="match status" value="1"/>
</dbReference>
<dbReference type="InterPro" id="IPR008979">
    <property type="entry name" value="Galactose-bd-like_sf"/>
</dbReference>
<dbReference type="InterPro" id="IPR031161">
    <property type="entry name" value="Peptidase_M60_dom"/>
</dbReference>
<dbReference type="PROSITE" id="PS50022">
    <property type="entry name" value="FA58C_3"/>
    <property type="match status" value="1"/>
</dbReference>
<gene>
    <name evidence="3" type="ORF">ABE541_18000</name>
</gene>
<dbReference type="PANTHER" id="PTHR15730:SF5">
    <property type="entry name" value="SI:CH211-210B2.2-RELATED"/>
    <property type="match status" value="1"/>
</dbReference>
<keyword evidence="4" id="KW-1185">Reference proteome</keyword>
<comment type="caution">
    <text evidence="3">The sequence shown here is derived from an EMBL/GenBank/DDBJ whole genome shotgun (WGS) entry which is preliminary data.</text>
</comment>
<dbReference type="InterPro" id="IPR000421">
    <property type="entry name" value="FA58C"/>
</dbReference>
<dbReference type="EMBL" id="JBDJNQ010000009">
    <property type="protein sequence ID" value="MEN5379162.1"/>
    <property type="molecule type" value="Genomic_DNA"/>
</dbReference>
<dbReference type="InterPro" id="IPR051244">
    <property type="entry name" value="TCAF"/>
</dbReference>
<dbReference type="SMART" id="SM01276">
    <property type="entry name" value="M60-like"/>
    <property type="match status" value="1"/>
</dbReference>
<dbReference type="InterPro" id="IPR042279">
    <property type="entry name" value="Pep_M60_3"/>
</dbReference>
<dbReference type="Gene3D" id="3.40.390.80">
    <property type="entry name" value="Peptidase M60, enhancin-like domain 2"/>
    <property type="match status" value="1"/>
</dbReference>
<dbReference type="RefSeq" id="WP_346581943.1">
    <property type="nucleotide sequence ID" value="NZ_JBDJNQ010000009.1"/>
</dbReference>
<sequence>MIKNTFKLGLIAFIAILSACQKTIAPIETIPLDSLAISYDTIQVFNELPSGVKESKRLGQSFPASDFTATGFYAAPSGTLSIYVDQLEDGTGLPTLLIGTYSRYKDKWNPTVVPLTQGLNTIQADQYGGLLYIRYNANDNSTPNGKARIEFRAGHKPVPHYILGKTTNAQWQVMLNTWTEAPDVLLESEETMLVASRGKALDHRLENQEQLMQTYDEIVKAEYAISGIDGSATQHDENIHKILMTETDNSDYFMVATWYRTAYHSSTMSTILTVNGARNDGWGPWHELGHMHQQSAWTWGELGETTVNIYSLAAERKMGAQNSRLTRDNVWPEVMDYLIIPYAQKDFNASSTSVFTRLAMFQQLWLAFGDTFYQTLHKATRIEQPNVSTRELKMRYFMLKACTISGKNLSGFFRKWGLKVDESVYTEIQNLNLPTPTEDLTTKTDDPNWENKWLVIDYTNQETGAENGRAANIIDGNPNTFWHSRWSSNPETYPYFITVDMKTSKTVSGFTLTQRNGSRKVREIEIQVSQNNADWNSLGTFTLLENVVPQNINLPTSQSFRYFKLVFKSAFDFTQNAAMAEVSVY</sequence>
<evidence type="ECO:0000313" key="4">
    <source>
        <dbReference type="Proteomes" id="UP001409291"/>
    </source>
</evidence>
<evidence type="ECO:0000259" key="1">
    <source>
        <dbReference type="PROSITE" id="PS50022"/>
    </source>
</evidence>
<dbReference type="Gene3D" id="1.10.390.30">
    <property type="entry name" value="Peptidase M60, enhancin-like domain 3"/>
    <property type="match status" value="1"/>
</dbReference>